<sequence length="242" mass="27422">KTTATLRENTARDIKLARDQRDAANAEVQELSKAIQEMRVKESVRSATEHFRNAPYPDQSPAPLGGAVGASIRDSLQREFEEKKDLLEARWDHALRLATDQMKKQRDEQVALAVSKFDVEQRLKFQAEISKGLERVEAAARAEVTDLTKLALRMHETIERQTEKISALTGDLAEERKKSETAHKISSQSVVQAAETTAEKELEHQRLVSQVAQGNVLIDELQRQVEEWKAKSDGDWFRDSHP</sequence>
<reference evidence="3 4" key="1">
    <citation type="journal article" date="2023" name="Commun. Biol.">
        <title>Genome analysis of Parmales, the sister group of diatoms, reveals the evolutionary specialization of diatoms from phago-mixotrophs to photoautotrophs.</title>
        <authorList>
            <person name="Ban H."/>
            <person name="Sato S."/>
            <person name="Yoshikawa S."/>
            <person name="Yamada K."/>
            <person name="Nakamura Y."/>
            <person name="Ichinomiya M."/>
            <person name="Sato N."/>
            <person name="Blanc-Mathieu R."/>
            <person name="Endo H."/>
            <person name="Kuwata A."/>
            <person name="Ogata H."/>
        </authorList>
    </citation>
    <scope>NUCLEOTIDE SEQUENCE [LARGE SCALE GENOMIC DNA]</scope>
</reference>
<feature type="coiled-coil region" evidence="1">
    <location>
        <begin position="7"/>
        <end position="41"/>
    </location>
</feature>
<accession>A0ABQ6MYE4</accession>
<evidence type="ECO:0000256" key="1">
    <source>
        <dbReference type="SAM" id="Coils"/>
    </source>
</evidence>
<organism evidence="3 4">
    <name type="scientific">Tetraparma gracilis</name>
    <dbReference type="NCBI Taxonomy" id="2962635"/>
    <lineage>
        <taxon>Eukaryota</taxon>
        <taxon>Sar</taxon>
        <taxon>Stramenopiles</taxon>
        <taxon>Ochrophyta</taxon>
        <taxon>Bolidophyceae</taxon>
        <taxon>Parmales</taxon>
        <taxon>Triparmaceae</taxon>
        <taxon>Tetraparma</taxon>
    </lineage>
</organism>
<evidence type="ECO:0000313" key="4">
    <source>
        <dbReference type="Proteomes" id="UP001165060"/>
    </source>
</evidence>
<feature type="region of interest" description="Disordered" evidence="2">
    <location>
        <begin position="177"/>
        <end position="199"/>
    </location>
</feature>
<dbReference type="Proteomes" id="UP001165060">
    <property type="component" value="Unassembled WGS sequence"/>
</dbReference>
<gene>
    <name evidence="3" type="ORF">TeGR_g9454</name>
</gene>
<evidence type="ECO:0000256" key="2">
    <source>
        <dbReference type="SAM" id="MobiDB-lite"/>
    </source>
</evidence>
<comment type="caution">
    <text evidence="3">The sequence shown here is derived from an EMBL/GenBank/DDBJ whole genome shotgun (WGS) entry which is preliminary data.</text>
</comment>
<dbReference type="EMBL" id="BRYB01003407">
    <property type="protein sequence ID" value="GMI36087.1"/>
    <property type="molecule type" value="Genomic_DNA"/>
</dbReference>
<feature type="non-terminal residue" evidence="3">
    <location>
        <position position="1"/>
    </location>
</feature>
<keyword evidence="4" id="KW-1185">Reference proteome</keyword>
<name>A0ABQ6MYE4_9STRA</name>
<feature type="region of interest" description="Disordered" evidence="2">
    <location>
        <begin position="46"/>
        <end position="68"/>
    </location>
</feature>
<protein>
    <submittedName>
        <fullName evidence="3">Uncharacterized protein</fullName>
    </submittedName>
</protein>
<proteinExistence type="predicted"/>
<keyword evidence="1" id="KW-0175">Coiled coil</keyword>
<feature type="compositionally biased region" description="Polar residues" evidence="2">
    <location>
        <begin position="184"/>
        <end position="195"/>
    </location>
</feature>
<evidence type="ECO:0000313" key="3">
    <source>
        <dbReference type="EMBL" id="GMI36087.1"/>
    </source>
</evidence>